<dbReference type="InterPro" id="IPR029045">
    <property type="entry name" value="ClpP/crotonase-like_dom_sf"/>
</dbReference>
<proteinExistence type="predicted"/>
<dbReference type="Gene3D" id="3.90.226.10">
    <property type="entry name" value="2-enoyl-CoA Hydratase, Chain A, domain 1"/>
    <property type="match status" value="1"/>
</dbReference>
<name>E9LIP8_9ACTN</name>
<dbReference type="AlphaFoldDB" id="E9LIP8"/>
<dbReference type="SMR" id="E9LIP8"/>
<feature type="region of interest" description="Disordered" evidence="1">
    <location>
        <begin position="375"/>
        <end position="399"/>
    </location>
</feature>
<evidence type="ECO:0000256" key="1">
    <source>
        <dbReference type="SAM" id="MobiDB-lite"/>
    </source>
</evidence>
<sequence>MMTSAPDVAYWIVGAPVFRDGWQTDRARLGTHLGDGVELLQHLPPEPARDPQHRLTAHYVHEEFRQARAGFLARHAGEIHRRIAERHAEPRMADLLRIGEVLFPELVPAGPDHTLDQALFVAALVRDPESGPMVVDAMRAPTRRALRLLADFRRSGRTDLGRAHVRRVGASAHVTLANPEAGNAEDDVSLADLEVAVDLALLHDDIRVAVLRGGPVPGPAGGSRRVFSAGVDAAGVERGAVTFAGFVLRREFGVLAKIAWGLVDPGRAAVISKPWLAAVDTVAAGCGADALAAFDRVLVAADAHAVSPAYETPLDAAAMLARGLADAVADPDAMDAAVDREAAHLQTRRGPVVPPGLGALAGRVQEQLWWLRHGKDAARPAPATNRNEAGRPDAVRRMA</sequence>
<gene>
    <name evidence="2" type="primary">tiaN</name>
</gene>
<dbReference type="SUPFAM" id="SSF52096">
    <property type="entry name" value="ClpP/crotonase"/>
    <property type="match status" value="1"/>
</dbReference>
<protein>
    <submittedName>
        <fullName evidence="2">Putative enoyl-CoA hydratase/isomerase</fullName>
    </submittedName>
</protein>
<dbReference type="GO" id="GO:0016853">
    <property type="term" value="F:isomerase activity"/>
    <property type="evidence" value="ECO:0007669"/>
    <property type="project" value="UniProtKB-KW"/>
</dbReference>
<keyword evidence="2" id="KW-0413">Isomerase</keyword>
<reference evidence="2" key="1">
    <citation type="journal article" date="2011" name="J. Am. Chem. Soc.">
        <title>Characterization of tiacumicin B biosynthetic gene cluster affording diversified tiacumicin analogues and revealing a tailoring dihalogenase.</title>
        <authorList>
            <person name="Xiao Y."/>
            <person name="Li S."/>
            <person name="Niu S."/>
            <person name="Ma L."/>
            <person name="Zhang G."/>
            <person name="Zhang H."/>
            <person name="Zhang G."/>
            <person name="Ju J."/>
            <person name="Zhang C."/>
        </authorList>
    </citation>
    <scope>NUCLEOTIDE SEQUENCE</scope>
    <source>
        <strain evidence="2">NRRL 18085</strain>
    </source>
</reference>
<evidence type="ECO:0000313" key="2">
    <source>
        <dbReference type="EMBL" id="ADU86005.1"/>
    </source>
</evidence>
<dbReference type="EMBL" id="HQ011923">
    <property type="protein sequence ID" value="ADU86005.1"/>
    <property type="molecule type" value="Genomic_DNA"/>
</dbReference>
<organism evidence="2">
    <name type="scientific">Dactylosporangium aurantiacum subsp. hamdenensis</name>
    <dbReference type="NCBI Taxonomy" id="703577"/>
    <lineage>
        <taxon>Bacteria</taxon>
        <taxon>Bacillati</taxon>
        <taxon>Actinomycetota</taxon>
        <taxon>Actinomycetes</taxon>
        <taxon>Micromonosporales</taxon>
        <taxon>Micromonosporaceae</taxon>
        <taxon>Dactylosporangium</taxon>
    </lineage>
</organism>
<dbReference type="Gene3D" id="1.20.58.1300">
    <property type="match status" value="1"/>
</dbReference>
<accession>E9LIP8</accession>
<feature type="compositionally biased region" description="Basic and acidic residues" evidence="1">
    <location>
        <begin position="388"/>
        <end position="399"/>
    </location>
</feature>